<dbReference type="Gene3D" id="2.20.110.10">
    <property type="entry name" value="Histone H3 K4-specific methyltransferase SET7/9 N-terminal domain"/>
    <property type="match status" value="1"/>
</dbReference>
<organism evidence="2 3">
    <name type="scientific">Owenweeksia hongkongensis (strain DSM 17368 / CIP 108786 / JCM 12287 / NRRL B-23963 / UST20020801)</name>
    <dbReference type="NCBI Taxonomy" id="926562"/>
    <lineage>
        <taxon>Bacteria</taxon>
        <taxon>Pseudomonadati</taxon>
        <taxon>Bacteroidota</taxon>
        <taxon>Flavobacteriia</taxon>
        <taxon>Flavobacteriales</taxon>
        <taxon>Owenweeksiaceae</taxon>
        <taxon>Owenweeksia</taxon>
    </lineage>
</organism>
<protein>
    <submittedName>
        <fullName evidence="2">MORN repeat protein</fullName>
    </submittedName>
</protein>
<evidence type="ECO:0000256" key="1">
    <source>
        <dbReference type="SAM" id="SignalP"/>
    </source>
</evidence>
<dbReference type="OrthoDB" id="1467310at2"/>
<gene>
    <name evidence="2" type="ordered locus">Oweho_1580</name>
</gene>
<dbReference type="SUPFAM" id="SSF82185">
    <property type="entry name" value="Histone H3 K4-specific methyltransferase SET7/9 N-terminal domain"/>
    <property type="match status" value="1"/>
</dbReference>
<evidence type="ECO:0000313" key="3">
    <source>
        <dbReference type="Proteomes" id="UP000005631"/>
    </source>
</evidence>
<dbReference type="KEGG" id="oho:Oweho_1580"/>
<feature type="chain" id="PRO_5003515388" evidence="1">
    <location>
        <begin position="23"/>
        <end position="122"/>
    </location>
</feature>
<dbReference type="HOGENOM" id="CLU_2069951_0_0_10"/>
<dbReference type="AlphaFoldDB" id="G8QZE2"/>
<dbReference type="eggNOG" id="COG2849">
    <property type="taxonomic scope" value="Bacteria"/>
</dbReference>
<dbReference type="RefSeq" id="WP_014201926.1">
    <property type="nucleotide sequence ID" value="NC_016599.1"/>
</dbReference>
<evidence type="ECO:0000313" key="2">
    <source>
        <dbReference type="EMBL" id="AEV32570.1"/>
    </source>
</evidence>
<dbReference type="EMBL" id="CP003156">
    <property type="protein sequence ID" value="AEV32570.1"/>
    <property type="molecule type" value="Genomic_DNA"/>
</dbReference>
<keyword evidence="3" id="KW-1185">Reference proteome</keyword>
<name>G8QZE2_OWEHD</name>
<dbReference type="InterPro" id="IPR011652">
    <property type="entry name" value="MORN_2"/>
</dbReference>
<feature type="signal peptide" evidence="1">
    <location>
        <begin position="1"/>
        <end position="22"/>
    </location>
</feature>
<dbReference type="STRING" id="926562.Oweho_1580"/>
<accession>G8QZE2</accession>
<proteinExistence type="predicted"/>
<reference evidence="2 3" key="1">
    <citation type="journal article" date="2012" name="Stand. Genomic Sci.">
        <title>Genome sequence of the orange-pigmented seawater bacterium Owenweeksia hongkongensis type strain (UST20020801(T)).</title>
        <authorList>
            <person name="Riedel T."/>
            <person name="Held B."/>
            <person name="Nolan M."/>
            <person name="Lucas S."/>
            <person name="Lapidus A."/>
            <person name="Tice H."/>
            <person name="Del Rio T.G."/>
            <person name="Cheng J.F."/>
            <person name="Han C."/>
            <person name="Tapia R."/>
            <person name="Goodwin L.A."/>
            <person name="Pitluck S."/>
            <person name="Liolios K."/>
            <person name="Mavromatis K."/>
            <person name="Pagani I."/>
            <person name="Ivanova N."/>
            <person name="Mikhailova N."/>
            <person name="Pati A."/>
            <person name="Chen A."/>
            <person name="Palaniappan K."/>
            <person name="Rohde M."/>
            <person name="Tindall B.J."/>
            <person name="Detter J.C."/>
            <person name="Goker M."/>
            <person name="Woyke T."/>
            <person name="Bristow J."/>
            <person name="Eisen J.A."/>
            <person name="Markowitz V."/>
            <person name="Hugenholtz P."/>
            <person name="Klenk H.P."/>
            <person name="Kyrpides N.C."/>
        </authorList>
    </citation>
    <scope>NUCLEOTIDE SEQUENCE</scope>
    <source>
        <strain evidence="3">DSM 17368 / JCM 12287 / NRRL B-23963</strain>
    </source>
</reference>
<dbReference type="Proteomes" id="UP000005631">
    <property type="component" value="Chromosome"/>
</dbReference>
<dbReference type="Pfam" id="PF07661">
    <property type="entry name" value="MORN_2"/>
    <property type="match status" value="3"/>
</dbReference>
<keyword evidence="1" id="KW-0732">Signal</keyword>
<sequence>MKAMTKILSVMMVFLFAVPTQAQEIKDEYTRKGDKVMVTRYYENGAVREQGTFANNVADGRWVEYKRDGSVKIEAFYENGKKEGKWFVWSDEGEVMYELVYADNYLQNSNRWKLEENNVADK</sequence>